<reference evidence="1" key="1">
    <citation type="submission" date="2020-05" db="UniProtKB">
        <authorList>
            <consortium name="EnsemblMetazoa"/>
        </authorList>
    </citation>
    <scope>IDENTIFICATION</scope>
    <source>
        <strain evidence="1">SANGQUA</strain>
    </source>
</reference>
<dbReference type="VEuPathDB" id="VectorBase:AQUA014630"/>
<proteinExistence type="predicted"/>
<sequence>AEPFRLEQLHQCHVPVGVPRHGQQQIVRQRYIANDSLHSVRYGEMGHDALPSLNGGRCGKTQNRFNAQLFF</sequence>
<keyword evidence="2" id="KW-1185">Reference proteome</keyword>
<accession>A0A182XS13</accession>
<protein>
    <submittedName>
        <fullName evidence="1">Uncharacterized protein</fullName>
    </submittedName>
</protein>
<dbReference type="AlphaFoldDB" id="A0A182XS13"/>
<dbReference type="EnsemblMetazoa" id="AQUA014630-RA">
    <property type="protein sequence ID" value="AQUA014630-PA"/>
    <property type="gene ID" value="AQUA014630"/>
</dbReference>
<evidence type="ECO:0000313" key="1">
    <source>
        <dbReference type="EnsemblMetazoa" id="AQUA014630-PA"/>
    </source>
</evidence>
<organism evidence="1 2">
    <name type="scientific">Anopheles quadriannulatus</name>
    <name type="common">Mosquito</name>
    <dbReference type="NCBI Taxonomy" id="34691"/>
    <lineage>
        <taxon>Eukaryota</taxon>
        <taxon>Metazoa</taxon>
        <taxon>Ecdysozoa</taxon>
        <taxon>Arthropoda</taxon>
        <taxon>Hexapoda</taxon>
        <taxon>Insecta</taxon>
        <taxon>Pterygota</taxon>
        <taxon>Neoptera</taxon>
        <taxon>Endopterygota</taxon>
        <taxon>Diptera</taxon>
        <taxon>Nematocera</taxon>
        <taxon>Culicoidea</taxon>
        <taxon>Culicidae</taxon>
        <taxon>Anophelinae</taxon>
        <taxon>Anopheles</taxon>
    </lineage>
</organism>
<name>A0A182XS13_ANOQN</name>
<dbReference type="Proteomes" id="UP000076407">
    <property type="component" value="Unassembled WGS sequence"/>
</dbReference>
<evidence type="ECO:0000313" key="2">
    <source>
        <dbReference type="Proteomes" id="UP000076407"/>
    </source>
</evidence>